<dbReference type="PROSITE" id="PS00330">
    <property type="entry name" value="HEMOLYSIN_CALCIUM"/>
    <property type="match status" value="6"/>
</dbReference>
<dbReference type="Pfam" id="PF13448">
    <property type="entry name" value="DUF4114"/>
    <property type="match status" value="1"/>
</dbReference>
<reference evidence="5 6" key="1">
    <citation type="submission" date="2020-11" db="EMBL/GenBank/DDBJ databases">
        <title>Description of Pontivivens ytuae sp. nov. isolated from deep sea sediment of Mariana Trench.</title>
        <authorList>
            <person name="Wang Z."/>
            <person name="Sun Q.-L."/>
            <person name="Xu X.-D."/>
            <person name="Tang Y.-Z."/>
            <person name="Zhang J."/>
        </authorList>
    </citation>
    <scope>NUCLEOTIDE SEQUENCE [LARGE SCALE GENOMIC DNA]</scope>
    <source>
        <strain evidence="5 6">MT2928</strain>
    </source>
</reference>
<accession>A0A7S9LTY5</accession>
<keyword evidence="2" id="KW-0964">Secreted</keyword>
<dbReference type="PANTHER" id="PTHR38340">
    <property type="entry name" value="S-LAYER PROTEIN"/>
    <property type="match status" value="1"/>
</dbReference>
<dbReference type="PRINTS" id="PR00313">
    <property type="entry name" value="CABNDNGRPT"/>
</dbReference>
<evidence type="ECO:0000313" key="5">
    <source>
        <dbReference type="EMBL" id="QPH55277.1"/>
    </source>
</evidence>
<dbReference type="InterPro" id="IPR011049">
    <property type="entry name" value="Serralysin-like_metalloprot_C"/>
</dbReference>
<evidence type="ECO:0000313" key="6">
    <source>
        <dbReference type="Proteomes" id="UP000594800"/>
    </source>
</evidence>
<dbReference type="Pfam" id="PF00353">
    <property type="entry name" value="HemolysinCabind"/>
    <property type="match status" value="7"/>
</dbReference>
<feature type="region of interest" description="Disordered" evidence="3">
    <location>
        <begin position="292"/>
        <end position="487"/>
    </location>
</feature>
<dbReference type="Gene3D" id="2.150.10.10">
    <property type="entry name" value="Serralysin-like metalloprotease, C-terminal"/>
    <property type="match status" value="5"/>
</dbReference>
<gene>
    <name evidence="5" type="ORF">I0K15_05925</name>
</gene>
<name>A0A7S9LTY5_9RHOB</name>
<dbReference type="InterPro" id="IPR025193">
    <property type="entry name" value="DUF4114"/>
</dbReference>
<organism evidence="5 6">
    <name type="scientific">Pontivivens ytuae</name>
    <dbReference type="NCBI Taxonomy" id="2789856"/>
    <lineage>
        <taxon>Bacteria</taxon>
        <taxon>Pseudomonadati</taxon>
        <taxon>Pseudomonadota</taxon>
        <taxon>Alphaproteobacteria</taxon>
        <taxon>Rhodobacterales</taxon>
        <taxon>Paracoccaceae</taxon>
        <taxon>Pontivivens</taxon>
    </lineage>
</organism>
<feature type="compositionally biased region" description="Basic and acidic residues" evidence="3">
    <location>
        <begin position="292"/>
        <end position="306"/>
    </location>
</feature>
<sequence>MTITPLITPLFGTSRDDALYGTHRSEIASGRGGDDTIYASSGSDIAYGGSGDDYIAGGRGDDVLYGGGGPSYAANGPLTIAEDYTGRVTFLNEGAGFRNTLGMYRVDETGTITGVEILFANASALYSGGSLIRGESHVDVELNAGDRVGFFVASNAYGHNGSALETGAYVIRDAAGNPATLETTGQTTLFRVAEDGSETAVRTQYGTSLFHSAADPSNGYGLNPDSYPHTVGRIEAETGTVILGFEDLWRGGDKDYDDVVLSFDVGQSNARVLDPNLAYGEGGRDWVYGEDGGRYDADGNRLKSENDELDGGTGNDKVYGMAGHDDLSGGDGDDLVKGNSGDDTLSGDAGNDTLSGGKGDDELRGGSGNDILDGNSGDDFIFGGSGDDVLKGSSGADALSGESGNDQLDGGSGDDVLSGGEGNDALRGGTGDDQLAGGSGSDVLDGAKGNDVLLGDGGSDRLKGGSGNDTLSGGEGKDHLNGGSGDDLLNGGAGSDRVYLGAGDDIAFGGADSDRFVFRSEDLDGATDRIADFRHDGVEQDILDFRALSLLVDESGADWMALNASFDGNGDLGLDLGECTLVIEDHRDIGEALYAEVFDSILFA</sequence>
<feature type="domain" description="DUF4114" evidence="4">
    <location>
        <begin position="208"/>
        <end position="264"/>
    </location>
</feature>
<evidence type="ECO:0000256" key="1">
    <source>
        <dbReference type="ARBA" id="ARBA00004613"/>
    </source>
</evidence>
<evidence type="ECO:0000256" key="3">
    <source>
        <dbReference type="SAM" id="MobiDB-lite"/>
    </source>
</evidence>
<dbReference type="Proteomes" id="UP000594800">
    <property type="component" value="Chromosome"/>
</dbReference>
<evidence type="ECO:0000259" key="4">
    <source>
        <dbReference type="Pfam" id="PF13448"/>
    </source>
</evidence>
<feature type="compositionally biased region" description="Low complexity" evidence="3">
    <location>
        <begin position="406"/>
        <end position="418"/>
    </location>
</feature>
<dbReference type="EMBL" id="CP064942">
    <property type="protein sequence ID" value="QPH55277.1"/>
    <property type="molecule type" value="Genomic_DNA"/>
</dbReference>
<keyword evidence="6" id="KW-1185">Reference proteome</keyword>
<dbReference type="PANTHER" id="PTHR38340:SF1">
    <property type="entry name" value="S-LAYER PROTEIN"/>
    <property type="match status" value="1"/>
</dbReference>
<comment type="subcellular location">
    <subcellularLocation>
        <location evidence="1">Secreted</location>
    </subcellularLocation>
</comment>
<dbReference type="GO" id="GO:0005509">
    <property type="term" value="F:calcium ion binding"/>
    <property type="evidence" value="ECO:0007669"/>
    <property type="project" value="InterPro"/>
</dbReference>
<proteinExistence type="predicted"/>
<evidence type="ECO:0000256" key="2">
    <source>
        <dbReference type="ARBA" id="ARBA00022525"/>
    </source>
</evidence>
<dbReference type="AlphaFoldDB" id="A0A7S9LTY5"/>
<dbReference type="RefSeq" id="WP_196104476.1">
    <property type="nucleotide sequence ID" value="NZ_CP064942.1"/>
</dbReference>
<protein>
    <submittedName>
        <fullName evidence="5">DUF4114 domain-containing protein</fullName>
    </submittedName>
</protein>
<dbReference type="InterPro" id="IPR018511">
    <property type="entry name" value="Hemolysin-typ_Ca-bd_CS"/>
</dbReference>
<dbReference type="SUPFAM" id="SSF51120">
    <property type="entry name" value="beta-Roll"/>
    <property type="match status" value="3"/>
</dbReference>
<dbReference type="InterPro" id="IPR001343">
    <property type="entry name" value="Hemolysn_Ca-bd"/>
</dbReference>
<feature type="compositionally biased region" description="Low complexity" evidence="3">
    <location>
        <begin position="373"/>
        <end position="382"/>
    </location>
</feature>
<dbReference type="InterPro" id="IPR050557">
    <property type="entry name" value="RTX_toxin/Mannuronan_C5-epim"/>
</dbReference>
<dbReference type="KEGG" id="poz:I0K15_05925"/>
<dbReference type="GO" id="GO:0005576">
    <property type="term" value="C:extracellular region"/>
    <property type="evidence" value="ECO:0007669"/>
    <property type="project" value="UniProtKB-SubCell"/>
</dbReference>